<evidence type="ECO:0000313" key="2">
    <source>
        <dbReference type="Proteomes" id="UP000272025"/>
    </source>
</evidence>
<dbReference type="AlphaFoldDB" id="A0A3N2Q335"/>
<sequence length="147" mass="17584">MSPISYLPGRTCLARKTSFFPFFFISFSSIPMGLCCWRLSRAVSFFVSPTSYHLSHRYGRLTNRRKRWQLNQELECYTLIGFEEKRDGGKWKRKPGHQEPGWMYIRLEQARNRQIYHIHALGQYRLGYGRQPLVRRPVELDRPRGEK</sequence>
<evidence type="ECO:0000313" key="1">
    <source>
        <dbReference type="EMBL" id="ROT41173.1"/>
    </source>
</evidence>
<dbReference type="Proteomes" id="UP000272025">
    <property type="component" value="Unassembled WGS sequence"/>
</dbReference>
<proteinExistence type="predicted"/>
<accession>A0A3N2Q335</accession>
<gene>
    <name evidence="1" type="ORF">SODALDRAFT_113400</name>
</gene>
<dbReference type="RefSeq" id="XP_028468979.1">
    <property type="nucleotide sequence ID" value="XM_028606572.1"/>
</dbReference>
<name>A0A3N2Q335_SODAK</name>
<dbReference type="EMBL" id="ML119052">
    <property type="protein sequence ID" value="ROT41173.1"/>
    <property type="molecule type" value="Genomic_DNA"/>
</dbReference>
<reference evidence="1 2" key="1">
    <citation type="journal article" date="2018" name="Mol. Ecol.">
        <title>The obligate alkalophilic soda-lake fungus Sodiomyces alkalinus has shifted to a protein diet.</title>
        <authorList>
            <person name="Grum-Grzhimaylo A.A."/>
            <person name="Falkoski D.L."/>
            <person name="van den Heuvel J."/>
            <person name="Valero-Jimenez C.A."/>
            <person name="Min B."/>
            <person name="Choi I.G."/>
            <person name="Lipzen A."/>
            <person name="Daum C.G."/>
            <person name="Aanen D.K."/>
            <person name="Tsang A."/>
            <person name="Henrissat B."/>
            <person name="Bilanenko E.N."/>
            <person name="de Vries R.P."/>
            <person name="van Kan J.A.L."/>
            <person name="Grigoriev I.V."/>
            <person name="Debets A.J.M."/>
        </authorList>
    </citation>
    <scope>NUCLEOTIDE SEQUENCE [LARGE SCALE GENOMIC DNA]</scope>
    <source>
        <strain evidence="1 2">F11</strain>
    </source>
</reference>
<keyword evidence="2" id="KW-1185">Reference proteome</keyword>
<organism evidence="1 2">
    <name type="scientific">Sodiomyces alkalinus (strain CBS 110278 / VKM F-3762 / F11)</name>
    <name type="common">Alkaliphilic filamentous fungus</name>
    <dbReference type="NCBI Taxonomy" id="1314773"/>
    <lineage>
        <taxon>Eukaryota</taxon>
        <taxon>Fungi</taxon>
        <taxon>Dikarya</taxon>
        <taxon>Ascomycota</taxon>
        <taxon>Pezizomycotina</taxon>
        <taxon>Sordariomycetes</taxon>
        <taxon>Hypocreomycetidae</taxon>
        <taxon>Glomerellales</taxon>
        <taxon>Plectosphaerellaceae</taxon>
        <taxon>Sodiomyces</taxon>
    </lineage>
</organism>
<dbReference type="GeneID" id="39575050"/>
<protein>
    <submittedName>
        <fullName evidence="1">Uncharacterized protein</fullName>
    </submittedName>
</protein>